<dbReference type="GO" id="GO:0000981">
    <property type="term" value="F:DNA-binding transcription factor activity, RNA polymerase II-specific"/>
    <property type="evidence" value="ECO:0007669"/>
    <property type="project" value="InterPro"/>
</dbReference>
<dbReference type="GO" id="GO:0005576">
    <property type="term" value="C:extracellular region"/>
    <property type="evidence" value="ECO:0007669"/>
    <property type="project" value="UniProtKB-ARBA"/>
</dbReference>
<feature type="active site" description="Charge relay system" evidence="7">
    <location>
        <position position="904"/>
    </location>
</feature>
<dbReference type="PRINTS" id="PR00723">
    <property type="entry name" value="SUBTILISIN"/>
</dbReference>
<dbReference type="PROSITE" id="PS00463">
    <property type="entry name" value="ZN2_CY6_FUNGAL_1"/>
    <property type="match status" value="1"/>
</dbReference>
<evidence type="ECO:0000256" key="9">
    <source>
        <dbReference type="SAM" id="MobiDB-lite"/>
    </source>
</evidence>
<dbReference type="InterPro" id="IPR000209">
    <property type="entry name" value="Peptidase_S8/S53_dom"/>
</dbReference>
<protein>
    <submittedName>
        <fullName evidence="11">Alkaline proteinase</fullName>
    </submittedName>
</protein>
<dbReference type="CDD" id="cd00067">
    <property type="entry name" value="GAL4"/>
    <property type="match status" value="1"/>
</dbReference>
<dbReference type="SUPFAM" id="SSF52743">
    <property type="entry name" value="Subtilisin-like"/>
    <property type="match status" value="1"/>
</dbReference>
<evidence type="ECO:0000256" key="8">
    <source>
        <dbReference type="RuleBase" id="RU003355"/>
    </source>
</evidence>
<feature type="active site" description="Charge relay system" evidence="7">
    <location>
        <position position="936"/>
    </location>
</feature>
<dbReference type="Gene3D" id="3.40.50.200">
    <property type="entry name" value="Peptidase S8/S53 domain"/>
    <property type="match status" value="1"/>
</dbReference>
<dbReference type="GO" id="GO:0008270">
    <property type="term" value="F:zinc ion binding"/>
    <property type="evidence" value="ECO:0007669"/>
    <property type="project" value="InterPro"/>
</dbReference>
<dbReference type="Gene3D" id="4.10.240.10">
    <property type="entry name" value="Zn(2)-C6 fungal-type DNA-binding domain"/>
    <property type="match status" value="1"/>
</dbReference>
<dbReference type="InterPro" id="IPR050131">
    <property type="entry name" value="Peptidase_S8_subtilisin-like"/>
</dbReference>
<dbReference type="AlphaFoldDB" id="A0A1B7Y3Z4"/>
<reference evidence="12" key="1">
    <citation type="journal article" date="2017" name="BMC Genomics">
        <title>Gapless genome assembly of Colletotrichum higginsianum reveals chromosome structure and association of transposable elements with secondary metabolite gene clusters.</title>
        <authorList>
            <person name="Dallery J.-F."/>
            <person name="Lapalu N."/>
            <person name="Zampounis A."/>
            <person name="Pigne S."/>
            <person name="Luyten I."/>
            <person name="Amselem J."/>
            <person name="Wittenberg A.H.J."/>
            <person name="Zhou S."/>
            <person name="de Queiroz M.V."/>
            <person name="Robin G.P."/>
            <person name="Auger A."/>
            <person name="Hainaut M."/>
            <person name="Henrissat B."/>
            <person name="Kim K.-T."/>
            <person name="Lee Y.-H."/>
            <person name="Lespinet O."/>
            <person name="Schwartz D.C."/>
            <person name="Thon M.R."/>
            <person name="O'Connell R.J."/>
        </authorList>
    </citation>
    <scope>NUCLEOTIDE SEQUENCE [LARGE SCALE GENOMIC DNA]</scope>
    <source>
        <strain evidence="12">IMI 349063</strain>
    </source>
</reference>
<dbReference type="GO" id="GO:0006508">
    <property type="term" value="P:proteolysis"/>
    <property type="evidence" value="ECO:0007669"/>
    <property type="project" value="UniProtKB-KW"/>
</dbReference>
<dbReference type="RefSeq" id="XP_018155203.1">
    <property type="nucleotide sequence ID" value="XM_018305779.1"/>
</dbReference>
<dbReference type="CDD" id="cd04077">
    <property type="entry name" value="Peptidases_S8_PCSK9_ProteinaseK_like"/>
    <property type="match status" value="1"/>
</dbReference>
<feature type="active site" description="Charge relay system" evidence="7">
    <location>
        <position position="1092"/>
    </location>
</feature>
<accession>A0A1B7Y3Z4</accession>
<dbReference type="PANTHER" id="PTHR43806">
    <property type="entry name" value="PEPTIDASE S8"/>
    <property type="match status" value="1"/>
</dbReference>
<sequence length="1151" mass="125755">MPSEPSPHPSRRHCQPSRSKLLSPAEGTKESNMVRKESPGEVPSIACIRCRHRKKKCDHALPKCSECRRAGSECVRFQERKLRDASSVPWEYVKGLEGRLAQVEKNLASCMTLLRKQGNPNQSPAGISSSQRSFQGIPTPEYLSLGNFHESSASPSNGALGPSPDRALIKNADTIPRGQSFADNPPSPDVFCAMLRQPIGLHQSESLPGAPSSDGTGLFRRVDFDSYFHFVQPNWKILDERAAAEWFQICVEQRAPPHAYQSFLVRMVCAIGATYSSFSDRNCPHTARSKTLLDQALGQYFLDTIHQPNDIPTKAYMLVVLGALHFPDPYHLHDAVNDALSKLGQRLAAYEPECSLDSTDCHQQATSVESPDENALMKHSYVLYEYSSVVWNRRCPEIASAWDEKVWDKGTLLAFGGGFDDANFEHAFTIQRIQAKIRRHWLQLEKMNGQPEYRAQSLQNIKAELDNWKAMIPLVASNVNEATNEIVVPTLDDYSILLAAAGENARCFQRIQVHQPMILYTWDWLYSQFTISVILLSCFWGTPYMYRTTAYQAPDTLQAVEDCELILARFAQRWEAAEIYLETFQLILPFQTPGHQPDTITGEGENTGIGDCDVEANREPARCRAYSDVLKKRRHRTTLIGFHFQLQAMVPHVLSPFLILQAEQFRFPRSLNAKKGQEEAAASGLHLNVADMETSSCEPLAGPVLDTTITLSPSHARNLIVSTTTESVLLAAVPSLQAMVSLTKLACALGIGAVALCAPGAAAQLSQDQQTSQAIQGKWIVTLKSGLAKRDVDQHLGWIEKVHKRSLGRRQTVGVERSFGIGSFHAYTGEFDDEVVAEIEAKDEVVSVEPDREASLTALVETGNQPWGLASISSRTRLASNDVDTQTYVYDAGAGTGTFAYVLDSGIRISHPDFEGRAIRGHNVWPELAFDDDFGHGTHVAGTIASRRFGVAKNATIVDVKTTRVVYTTTTKIIEALEWSVQNITNTPRRAGRSVVSMSLATGVSTALNNAVDAATGLGVFVVVGAGNDGRDASTRSPASAPTAFTVGAIAINNTRPTWSNFGPSVDVFAAGLDVRSTSLYQDGTELLSGTSMSTPHVAGLALYLKALEGTALNAPAAIAARIKALATKDAIANVGAGSPNLLAYNGNGRR</sequence>
<evidence type="ECO:0000256" key="6">
    <source>
        <dbReference type="ARBA" id="ARBA00023242"/>
    </source>
</evidence>
<dbReference type="InterPro" id="IPR034193">
    <property type="entry name" value="PCSK9_ProteinaseK-like"/>
</dbReference>
<dbReference type="CDD" id="cd12148">
    <property type="entry name" value="fungal_TF_MHR"/>
    <property type="match status" value="1"/>
</dbReference>
<evidence type="ECO:0000256" key="5">
    <source>
        <dbReference type="ARBA" id="ARBA00022825"/>
    </source>
</evidence>
<dbReference type="PANTHER" id="PTHR43806:SF58">
    <property type="entry name" value="ALKALINE PROTEASE 1-RELATED"/>
    <property type="match status" value="1"/>
</dbReference>
<dbReference type="InterPro" id="IPR023828">
    <property type="entry name" value="Peptidase_S8_Ser-AS"/>
</dbReference>
<dbReference type="PROSITE" id="PS00138">
    <property type="entry name" value="SUBTILASE_SER"/>
    <property type="match status" value="1"/>
</dbReference>
<dbReference type="FunFam" id="3.40.50.200:FF:000007">
    <property type="entry name" value="Subtilisin-like serine protease"/>
    <property type="match status" value="1"/>
</dbReference>
<dbReference type="InterPro" id="IPR036864">
    <property type="entry name" value="Zn2-C6_fun-type_DNA-bd_sf"/>
</dbReference>
<dbReference type="GO" id="GO:0004252">
    <property type="term" value="F:serine-type endopeptidase activity"/>
    <property type="evidence" value="ECO:0007669"/>
    <property type="project" value="UniProtKB-UniRule"/>
</dbReference>
<dbReference type="PROSITE" id="PS51892">
    <property type="entry name" value="SUBTILASE"/>
    <property type="match status" value="1"/>
</dbReference>
<evidence type="ECO:0000256" key="7">
    <source>
        <dbReference type="PROSITE-ProRule" id="PRU01240"/>
    </source>
</evidence>
<dbReference type="InterPro" id="IPR022398">
    <property type="entry name" value="Peptidase_S8_His-AS"/>
</dbReference>
<evidence type="ECO:0000313" key="12">
    <source>
        <dbReference type="Proteomes" id="UP000092177"/>
    </source>
</evidence>
<dbReference type="PROSITE" id="PS00137">
    <property type="entry name" value="SUBTILASE_HIS"/>
    <property type="match status" value="1"/>
</dbReference>
<evidence type="ECO:0000256" key="1">
    <source>
        <dbReference type="ARBA" id="ARBA00011073"/>
    </source>
</evidence>
<organism evidence="11 12">
    <name type="scientific">Colletotrichum higginsianum (strain IMI 349063)</name>
    <name type="common">Crucifer anthracnose fungus</name>
    <dbReference type="NCBI Taxonomy" id="759273"/>
    <lineage>
        <taxon>Eukaryota</taxon>
        <taxon>Fungi</taxon>
        <taxon>Dikarya</taxon>
        <taxon>Ascomycota</taxon>
        <taxon>Pezizomycotina</taxon>
        <taxon>Sordariomycetes</taxon>
        <taxon>Hypocreomycetidae</taxon>
        <taxon>Glomerellales</taxon>
        <taxon>Glomerellaceae</taxon>
        <taxon>Colletotrichum</taxon>
        <taxon>Colletotrichum destructivum species complex</taxon>
    </lineage>
</organism>
<dbReference type="GeneID" id="28869886"/>
<comment type="caution">
    <text evidence="11">The sequence shown here is derived from an EMBL/GenBank/DDBJ whole genome shotgun (WGS) entry which is preliminary data.</text>
</comment>
<feature type="domain" description="Zn(2)-C6 fungal-type" evidence="10">
    <location>
        <begin position="46"/>
        <end position="76"/>
    </location>
</feature>
<keyword evidence="4 7" id="KW-0378">Hydrolase</keyword>
<dbReference type="Pfam" id="PF05922">
    <property type="entry name" value="Inhibitor_I9"/>
    <property type="match status" value="1"/>
</dbReference>
<name>A0A1B7Y3Z4_COLHI</name>
<dbReference type="InterPro" id="IPR015500">
    <property type="entry name" value="Peptidase_S8_subtilisin-rel"/>
</dbReference>
<gene>
    <name evidence="11" type="ORF">CH63R_10805</name>
</gene>
<dbReference type="VEuPathDB" id="FungiDB:CH63R_10805"/>
<dbReference type="Proteomes" id="UP000092177">
    <property type="component" value="Unassembled WGS sequence"/>
</dbReference>
<keyword evidence="6" id="KW-0539">Nucleus</keyword>
<dbReference type="InterPro" id="IPR023827">
    <property type="entry name" value="Peptidase_S8_Asp-AS"/>
</dbReference>
<dbReference type="InterPro" id="IPR036852">
    <property type="entry name" value="Peptidase_S8/S53_dom_sf"/>
</dbReference>
<evidence type="ECO:0000259" key="10">
    <source>
        <dbReference type="PROSITE" id="PS50048"/>
    </source>
</evidence>
<dbReference type="InterPro" id="IPR001138">
    <property type="entry name" value="Zn2Cys6_DnaBD"/>
</dbReference>
<keyword evidence="12" id="KW-1185">Reference proteome</keyword>
<dbReference type="PROSITE" id="PS50048">
    <property type="entry name" value="ZN2_CY6_FUNGAL_2"/>
    <property type="match status" value="1"/>
</dbReference>
<evidence type="ECO:0000313" key="11">
    <source>
        <dbReference type="EMBL" id="OBR06685.1"/>
    </source>
</evidence>
<dbReference type="Pfam" id="PF00172">
    <property type="entry name" value="Zn_clus"/>
    <property type="match status" value="1"/>
</dbReference>
<dbReference type="PROSITE" id="PS00136">
    <property type="entry name" value="SUBTILASE_ASP"/>
    <property type="match status" value="1"/>
</dbReference>
<dbReference type="SUPFAM" id="SSF54897">
    <property type="entry name" value="Protease propeptides/inhibitors"/>
    <property type="match status" value="1"/>
</dbReference>
<dbReference type="KEGG" id="chig:CH63R_10805"/>
<keyword evidence="5 7" id="KW-0720">Serine protease</keyword>
<dbReference type="SMART" id="SM00066">
    <property type="entry name" value="GAL4"/>
    <property type="match status" value="1"/>
</dbReference>
<dbReference type="SUPFAM" id="SSF57701">
    <property type="entry name" value="Zn2/Cys6 DNA-binding domain"/>
    <property type="match status" value="1"/>
</dbReference>
<keyword evidence="2 7" id="KW-0645">Protease</keyword>
<feature type="compositionally biased region" description="Basic and acidic residues" evidence="9">
    <location>
        <begin position="27"/>
        <end position="39"/>
    </location>
</feature>
<evidence type="ECO:0000256" key="3">
    <source>
        <dbReference type="ARBA" id="ARBA00022729"/>
    </source>
</evidence>
<keyword evidence="3" id="KW-0732">Signal</keyword>
<dbReference type="Pfam" id="PF00082">
    <property type="entry name" value="Peptidase_S8"/>
    <property type="match status" value="1"/>
</dbReference>
<evidence type="ECO:0000256" key="4">
    <source>
        <dbReference type="ARBA" id="ARBA00022801"/>
    </source>
</evidence>
<dbReference type="EMBL" id="LTAN01000007">
    <property type="protein sequence ID" value="OBR06685.1"/>
    <property type="molecule type" value="Genomic_DNA"/>
</dbReference>
<comment type="similarity">
    <text evidence="1 7 8">Belongs to the peptidase S8 family.</text>
</comment>
<proteinExistence type="inferred from homology"/>
<evidence type="ECO:0000256" key="2">
    <source>
        <dbReference type="ARBA" id="ARBA00022670"/>
    </source>
</evidence>
<dbReference type="InterPro" id="IPR010259">
    <property type="entry name" value="S8pro/Inhibitor_I9"/>
</dbReference>
<dbReference type="OrthoDB" id="206201at2759"/>
<feature type="region of interest" description="Disordered" evidence="9">
    <location>
        <begin position="1"/>
        <end position="40"/>
    </location>
</feature>